<dbReference type="EMBL" id="FTMF01000018">
    <property type="protein sequence ID" value="SIR33290.1"/>
    <property type="molecule type" value="Genomic_DNA"/>
</dbReference>
<dbReference type="GO" id="GO:0008236">
    <property type="term" value="F:serine-type peptidase activity"/>
    <property type="evidence" value="ECO:0007669"/>
    <property type="project" value="InterPro"/>
</dbReference>
<dbReference type="GO" id="GO:0006508">
    <property type="term" value="P:proteolysis"/>
    <property type="evidence" value="ECO:0007669"/>
    <property type="project" value="InterPro"/>
</dbReference>
<gene>
    <name evidence="4" type="ORF">NCTC13560_04004</name>
    <name evidence="3" type="ORF">SAMN05421682_11846</name>
</gene>
<dbReference type="InterPro" id="IPR001375">
    <property type="entry name" value="Peptidase_S9_cat"/>
</dbReference>
<dbReference type="KEGG" id="cil:EG358_16640"/>
<name>A0A381JTV5_9FLAO</name>
<evidence type="ECO:0000313" key="6">
    <source>
        <dbReference type="Proteomes" id="UP000255231"/>
    </source>
</evidence>
<evidence type="ECO:0000313" key="3">
    <source>
        <dbReference type="EMBL" id="SIR33290.1"/>
    </source>
</evidence>
<dbReference type="PANTHER" id="PTHR43265">
    <property type="entry name" value="ESTERASE ESTD"/>
    <property type="match status" value="1"/>
</dbReference>
<dbReference type="RefSeq" id="WP_076562799.1">
    <property type="nucleotide sequence ID" value="NZ_CP033929.1"/>
</dbReference>
<evidence type="ECO:0000259" key="2">
    <source>
        <dbReference type="Pfam" id="PF00326"/>
    </source>
</evidence>
<dbReference type="InterPro" id="IPR029058">
    <property type="entry name" value="AB_hydrolase_fold"/>
</dbReference>
<feature type="signal peptide" evidence="1">
    <location>
        <begin position="1"/>
        <end position="20"/>
    </location>
</feature>
<dbReference type="GeneID" id="303675332"/>
<dbReference type="OrthoDB" id="1118238at2"/>
<dbReference type="InterPro" id="IPR053145">
    <property type="entry name" value="AB_hydrolase_Est10"/>
</dbReference>
<protein>
    <submittedName>
        <fullName evidence="4">Predicted esterase</fullName>
    </submittedName>
    <submittedName>
        <fullName evidence="3">Prolyl oligopeptidase family protein</fullName>
    </submittedName>
</protein>
<dbReference type="Gene3D" id="3.40.50.1820">
    <property type="entry name" value="alpha/beta hydrolase"/>
    <property type="match status" value="1"/>
</dbReference>
<keyword evidence="1" id="KW-0732">Signal</keyword>
<evidence type="ECO:0000313" key="5">
    <source>
        <dbReference type="Proteomes" id="UP000185725"/>
    </source>
</evidence>
<dbReference type="AlphaFoldDB" id="A0A381JTV5"/>
<dbReference type="Pfam" id="PF00326">
    <property type="entry name" value="Peptidase_S9"/>
    <property type="match status" value="1"/>
</dbReference>
<proteinExistence type="predicted"/>
<reference evidence="3 5" key="1">
    <citation type="submission" date="2017-01" db="EMBL/GenBank/DDBJ databases">
        <authorList>
            <person name="Varghese N."/>
            <person name="Submissions S."/>
        </authorList>
    </citation>
    <scope>NUCLEOTIDE SEQUENCE [LARGE SCALE GENOMIC DNA]</scope>
    <source>
        <strain evidence="3 5">ATCC 27950</strain>
    </source>
</reference>
<organism evidence="4 6">
    <name type="scientific">Chryseobacterium indoltheticum</name>
    <dbReference type="NCBI Taxonomy" id="254"/>
    <lineage>
        <taxon>Bacteria</taxon>
        <taxon>Pseudomonadati</taxon>
        <taxon>Bacteroidota</taxon>
        <taxon>Flavobacteriia</taxon>
        <taxon>Flavobacteriales</taxon>
        <taxon>Weeksellaceae</taxon>
        <taxon>Chryseobacterium group</taxon>
        <taxon>Chryseobacterium</taxon>
    </lineage>
</organism>
<sequence length="325" mass="37007">MKIRPIIFFILLANSIFAQKAKIDFLPNLPYDKYELKIDKDTITFYLSVTSHKENLPLIIYVQGSGINSLFENRNGQIVPTSGHMAWFNVGQEKYRVLIAEKPGVKYLQKGESKSFDHKFSLESWSNTIVNAINYVIQNEKIDKHKILLAGHSEGGVVASRVANLMKDKISNVAIMAGEGPSQLYSLYKFADDGTFFNTKEHNMPTSEERINYVKEKWADILADPTNTEKKFLGFTYLRWSSLLQTSVIDELSNYNGRILILQGTSDKAVHPESATVAYTTLLTKGKNVELKLIENADHSFNILEKPEIDGWKMVIEKTINWFNQ</sequence>
<dbReference type="Proteomes" id="UP000255231">
    <property type="component" value="Unassembled WGS sequence"/>
</dbReference>
<keyword evidence="5" id="KW-1185">Reference proteome</keyword>
<reference evidence="4 6" key="2">
    <citation type="submission" date="2018-06" db="EMBL/GenBank/DDBJ databases">
        <authorList>
            <consortium name="Pathogen Informatics"/>
            <person name="Doyle S."/>
        </authorList>
    </citation>
    <scope>NUCLEOTIDE SEQUENCE [LARGE SCALE GENOMIC DNA]</scope>
    <source>
        <strain evidence="4 6">NCTC13560</strain>
    </source>
</reference>
<evidence type="ECO:0000313" key="4">
    <source>
        <dbReference type="EMBL" id="SUY54039.1"/>
    </source>
</evidence>
<dbReference type="SUPFAM" id="SSF53474">
    <property type="entry name" value="alpha/beta-Hydrolases"/>
    <property type="match status" value="1"/>
</dbReference>
<dbReference type="PANTHER" id="PTHR43265:SF1">
    <property type="entry name" value="ESTERASE ESTD"/>
    <property type="match status" value="1"/>
</dbReference>
<feature type="domain" description="Peptidase S9 prolyl oligopeptidase catalytic" evidence="2">
    <location>
        <begin position="129"/>
        <end position="301"/>
    </location>
</feature>
<dbReference type="EMBL" id="UFVS01000003">
    <property type="protein sequence ID" value="SUY54039.1"/>
    <property type="molecule type" value="Genomic_DNA"/>
</dbReference>
<dbReference type="Proteomes" id="UP000185725">
    <property type="component" value="Unassembled WGS sequence"/>
</dbReference>
<evidence type="ECO:0000256" key="1">
    <source>
        <dbReference type="SAM" id="SignalP"/>
    </source>
</evidence>
<accession>A0A381JTV5</accession>
<dbReference type="GO" id="GO:0052689">
    <property type="term" value="F:carboxylic ester hydrolase activity"/>
    <property type="evidence" value="ECO:0007669"/>
    <property type="project" value="TreeGrafter"/>
</dbReference>
<feature type="chain" id="PRO_5016607211" evidence="1">
    <location>
        <begin position="21"/>
        <end position="325"/>
    </location>
</feature>